<sequence length="147" mass="16380">MKAAFYTGTRPGKAGLYNRLVRWWTTSPYSHVELVFSDGIAASSSYADGGVRFKVIDFEPQSWDFIELPLHLEADARGWFAAHAGADYDLRGNLHFMVEPLSDRKDAWFCSEAVAAALGFREPWRYDPGVLASTLRSLPRNPLPAAA</sequence>
<evidence type="ECO:0000313" key="4">
    <source>
        <dbReference type="Proteomes" id="UP000437862"/>
    </source>
</evidence>
<dbReference type="Proteomes" id="UP000437862">
    <property type="component" value="Chromosome"/>
</dbReference>
<dbReference type="AlphaFoldDB" id="A0A562Q448"/>
<gene>
    <name evidence="1" type="ORF">GO485_22495</name>
    <name evidence="2" type="ORF">IP92_00512</name>
</gene>
<protein>
    <recommendedName>
        <fullName evidence="5">Enoyl-CoA hydratase</fullName>
    </recommendedName>
</protein>
<dbReference type="EMBL" id="CP046904">
    <property type="protein sequence ID" value="QGZ41550.1"/>
    <property type="molecule type" value="Genomic_DNA"/>
</dbReference>
<dbReference type="SUPFAM" id="SSF54001">
    <property type="entry name" value="Cysteine proteinases"/>
    <property type="match status" value="1"/>
</dbReference>
<evidence type="ECO:0000313" key="2">
    <source>
        <dbReference type="EMBL" id="TWI51525.1"/>
    </source>
</evidence>
<evidence type="ECO:0008006" key="5">
    <source>
        <dbReference type="Google" id="ProtNLM"/>
    </source>
</evidence>
<dbReference type="Gene3D" id="3.90.1720.10">
    <property type="entry name" value="endopeptidase domain like (from Nostoc punctiforme)"/>
    <property type="match status" value="1"/>
</dbReference>
<evidence type="ECO:0000313" key="3">
    <source>
        <dbReference type="Proteomes" id="UP000315112"/>
    </source>
</evidence>
<reference evidence="2 3" key="1">
    <citation type="journal article" date="2015" name="Stand. Genomic Sci.">
        <title>Genomic Encyclopedia of Bacterial and Archaeal Type Strains, Phase III: the genomes of soil and plant-associated and newly described type strains.</title>
        <authorList>
            <person name="Whitman W.B."/>
            <person name="Woyke T."/>
            <person name="Klenk H.P."/>
            <person name="Zhou Y."/>
            <person name="Lilburn T.G."/>
            <person name="Beck B.J."/>
            <person name="De Vos P."/>
            <person name="Vandamme P."/>
            <person name="Eisen J.A."/>
            <person name="Garrity G."/>
            <person name="Hugenholtz P."/>
            <person name="Kyrpides N.C."/>
        </authorList>
    </citation>
    <scope>NUCLEOTIDE SEQUENCE [LARGE SCALE GENOMIC DNA]</scope>
    <source>
        <strain evidence="2 3">CGMCC 1.10685</strain>
    </source>
</reference>
<dbReference type="RefSeq" id="WP_145872936.1">
    <property type="nucleotide sequence ID" value="NZ_CP046904.1"/>
</dbReference>
<accession>A0A562Q448</accession>
<dbReference type="EMBL" id="VLKW01000001">
    <property type="protein sequence ID" value="TWI51525.1"/>
    <property type="molecule type" value="Genomic_DNA"/>
</dbReference>
<reference evidence="2" key="2">
    <citation type="submission" date="2019-07" db="EMBL/GenBank/DDBJ databases">
        <authorList>
            <person name="Whitman W."/>
            <person name="Huntemann M."/>
            <person name="Clum A."/>
            <person name="Pillay M."/>
            <person name="Palaniappan K."/>
            <person name="Varghese N."/>
            <person name="Mikhailova N."/>
            <person name="Stamatis D."/>
            <person name="Reddy T."/>
            <person name="Daum C."/>
            <person name="Shapiro N."/>
            <person name="Ivanova N."/>
            <person name="Kyrpides N."/>
            <person name="Woyke T."/>
        </authorList>
    </citation>
    <scope>NUCLEOTIDE SEQUENCE</scope>
    <source>
        <strain evidence="2">CGMCC 1.10685</strain>
    </source>
</reference>
<keyword evidence="4" id="KW-1185">Reference proteome</keyword>
<name>A0A562Q448_9BURK</name>
<reference evidence="1 4" key="3">
    <citation type="submission" date="2019-12" db="EMBL/GenBank/DDBJ databases">
        <title>Draft Genome Sequences of Six Type Strains of the Genus Massilia.</title>
        <authorList>
            <person name="Miess H."/>
            <person name="Frediansyah A."/>
            <person name="Goeker M."/>
            <person name="Gross H."/>
        </authorList>
    </citation>
    <scope>NUCLEOTIDE SEQUENCE [LARGE SCALE GENOMIC DNA]</scope>
    <source>
        <strain evidence="1 4">DSM 26639</strain>
    </source>
</reference>
<proteinExistence type="predicted"/>
<dbReference type="Proteomes" id="UP000315112">
    <property type="component" value="Unassembled WGS sequence"/>
</dbReference>
<dbReference type="InterPro" id="IPR038765">
    <property type="entry name" value="Papain-like_cys_pep_sf"/>
</dbReference>
<dbReference type="OrthoDB" id="95478at2"/>
<evidence type="ECO:0000313" key="1">
    <source>
        <dbReference type="EMBL" id="QGZ41550.1"/>
    </source>
</evidence>
<organism evidence="2 3">
    <name type="scientific">Pseudoduganella flava</name>
    <dbReference type="NCBI Taxonomy" id="871742"/>
    <lineage>
        <taxon>Bacteria</taxon>
        <taxon>Pseudomonadati</taxon>
        <taxon>Pseudomonadota</taxon>
        <taxon>Betaproteobacteria</taxon>
        <taxon>Burkholderiales</taxon>
        <taxon>Oxalobacteraceae</taxon>
        <taxon>Telluria group</taxon>
        <taxon>Pseudoduganella</taxon>
    </lineage>
</organism>